<keyword evidence="2" id="KW-1185">Reference proteome</keyword>
<sequence length="139" mass="14928">MLLSQVMDQLGDAAATIPDLRAHPYYAENVTPPAAIVGWPDEYLFDTGMQRGSDRFTIPLIVVVGRADARSSRDRLAKYADGSGPESIKQVLEGWSPTPPAVKAWDSLRVESIEFGISTIAGKAYLAATFSIDIEGTGA</sequence>
<dbReference type="EMBL" id="BSFQ01000022">
    <property type="protein sequence ID" value="GLL13470.1"/>
    <property type="molecule type" value="Genomic_DNA"/>
</dbReference>
<evidence type="ECO:0000313" key="1">
    <source>
        <dbReference type="EMBL" id="GLL13470.1"/>
    </source>
</evidence>
<accession>A0A9W6L5S2</accession>
<reference evidence="1" key="2">
    <citation type="submission" date="2023-01" db="EMBL/GenBank/DDBJ databases">
        <authorList>
            <person name="Sun Q."/>
            <person name="Evtushenko L."/>
        </authorList>
    </citation>
    <scope>NUCLEOTIDE SEQUENCE</scope>
    <source>
        <strain evidence="1">VKM Ac-1069</strain>
    </source>
</reference>
<reference evidence="1" key="1">
    <citation type="journal article" date="2014" name="Int. J. Syst. Evol. Microbiol.">
        <title>Complete genome sequence of Corynebacterium casei LMG S-19264T (=DSM 44701T), isolated from a smear-ripened cheese.</title>
        <authorList>
            <consortium name="US DOE Joint Genome Institute (JGI-PGF)"/>
            <person name="Walter F."/>
            <person name="Albersmeier A."/>
            <person name="Kalinowski J."/>
            <person name="Ruckert C."/>
        </authorList>
    </citation>
    <scope>NUCLEOTIDE SEQUENCE</scope>
    <source>
        <strain evidence="1">VKM Ac-1069</strain>
    </source>
</reference>
<gene>
    <name evidence="1" type="ORF">GCM10017577_46140</name>
</gene>
<evidence type="ECO:0000313" key="2">
    <source>
        <dbReference type="Proteomes" id="UP001143463"/>
    </source>
</evidence>
<dbReference type="RefSeq" id="WP_156067667.1">
    <property type="nucleotide sequence ID" value="NZ_BAAAUZ010000007.1"/>
</dbReference>
<comment type="caution">
    <text evidence="1">The sequence shown here is derived from an EMBL/GenBank/DDBJ whole genome shotgun (WGS) entry which is preliminary data.</text>
</comment>
<dbReference type="AlphaFoldDB" id="A0A9W6L5S2"/>
<protein>
    <recommendedName>
        <fullName evidence="3">Tail terminator</fullName>
    </recommendedName>
</protein>
<dbReference type="Proteomes" id="UP001143463">
    <property type="component" value="Unassembled WGS sequence"/>
</dbReference>
<name>A0A9W6L5S2_9PSEU</name>
<organism evidence="1 2">
    <name type="scientific">Pseudonocardia halophobica</name>
    <dbReference type="NCBI Taxonomy" id="29401"/>
    <lineage>
        <taxon>Bacteria</taxon>
        <taxon>Bacillati</taxon>
        <taxon>Actinomycetota</taxon>
        <taxon>Actinomycetes</taxon>
        <taxon>Pseudonocardiales</taxon>
        <taxon>Pseudonocardiaceae</taxon>
        <taxon>Pseudonocardia</taxon>
    </lineage>
</organism>
<evidence type="ECO:0008006" key="3">
    <source>
        <dbReference type="Google" id="ProtNLM"/>
    </source>
</evidence>
<proteinExistence type="predicted"/>